<feature type="region of interest" description="Disordered" evidence="1">
    <location>
        <begin position="1"/>
        <end position="23"/>
    </location>
</feature>
<protein>
    <recommendedName>
        <fullName evidence="4">VWA domain-containing protein</fullName>
    </recommendedName>
</protein>
<sequence>MSERKDRAVGKAGATAPATHSQPGEIDRFLGAAKQLAPLANGQAGRLVFALDATMSRQPTWDLACSLQARMFEVTSRTSESGGGLAVQLVYFRGIGECRASGWVGEPARLTGLMRGIACEGGQTQIARVLRHVRDEAKAVPVRAFVYVGDAMEEDVDALAALAGELGLRGIRGFVFQEGHDPAASGAFATIARLTGGAHARFDVNAPGSLLDLLRGAAAYAAGGREAMLRLAGSNTAVKGLIAAMDGGHR</sequence>
<evidence type="ECO:0000313" key="3">
    <source>
        <dbReference type="Proteomes" id="UP000199468"/>
    </source>
</evidence>
<dbReference type="Proteomes" id="UP000199468">
    <property type="component" value="Unassembled WGS sequence"/>
</dbReference>
<evidence type="ECO:0000256" key="1">
    <source>
        <dbReference type="SAM" id="MobiDB-lite"/>
    </source>
</evidence>
<name>A0ABY0P573_9HYPH</name>
<reference evidence="2 3" key="1">
    <citation type="submission" date="2016-10" db="EMBL/GenBank/DDBJ databases">
        <authorList>
            <person name="Varghese N."/>
            <person name="Submissions S."/>
        </authorList>
    </citation>
    <scope>NUCLEOTIDE SEQUENCE [LARGE SCALE GENOMIC DNA]</scope>
    <source>
        <strain evidence="2 3">DSM 26672</strain>
    </source>
</reference>
<accession>A0ABY0P573</accession>
<evidence type="ECO:0000313" key="2">
    <source>
        <dbReference type="EMBL" id="SDH38292.1"/>
    </source>
</evidence>
<dbReference type="RefSeq" id="WP_244512117.1">
    <property type="nucleotide sequence ID" value="NZ_FNBZ01000008.1"/>
</dbReference>
<keyword evidence="3" id="KW-1185">Reference proteome</keyword>
<organism evidence="2 3">
    <name type="scientific">Bosea robiniae</name>
    <dbReference type="NCBI Taxonomy" id="1036780"/>
    <lineage>
        <taxon>Bacteria</taxon>
        <taxon>Pseudomonadati</taxon>
        <taxon>Pseudomonadota</taxon>
        <taxon>Alphaproteobacteria</taxon>
        <taxon>Hyphomicrobiales</taxon>
        <taxon>Boseaceae</taxon>
        <taxon>Bosea</taxon>
    </lineage>
</organism>
<evidence type="ECO:0008006" key="4">
    <source>
        <dbReference type="Google" id="ProtNLM"/>
    </source>
</evidence>
<gene>
    <name evidence="2" type="ORF">SAMN05421844_108155</name>
</gene>
<proteinExistence type="predicted"/>
<comment type="caution">
    <text evidence="2">The sequence shown here is derived from an EMBL/GenBank/DDBJ whole genome shotgun (WGS) entry which is preliminary data.</text>
</comment>
<dbReference type="EMBL" id="FNBZ01000008">
    <property type="protein sequence ID" value="SDH38292.1"/>
    <property type="molecule type" value="Genomic_DNA"/>
</dbReference>